<dbReference type="VEuPathDB" id="FungiDB:LEMA_P008790.1"/>
<sequence length="279" mass="30470">MPSPKDTTITVLPHLSLFAGFGHPTTDTPHPAQMRDGTPRNPHRDGNINAMTQAEFDALPTWSDIEDDPEDNRLQQRPRDGPPRYSTCMQESCLTPLLPRITLVEHSAHEEDDSKHGFWGERAAQTYDSILTSFPAFRRSSAAEMCERKTRGAGRRGMWASCFFWVALGMGMLVLIGVGFAIDLGASEFGFGTGVAAYMVSGARHGSVSVSGGMREMHFCLTPPNRFAPTSQTWHYIAPLAPTRCTTQVLTLSAGPADAWKLHSSDELRLGNAAGPRVA</sequence>
<dbReference type="HOGENOM" id="CLU_997730_0_0_1"/>
<evidence type="ECO:0000256" key="1">
    <source>
        <dbReference type="SAM" id="MobiDB-lite"/>
    </source>
</evidence>
<evidence type="ECO:0000313" key="4">
    <source>
        <dbReference type="Proteomes" id="UP000002668"/>
    </source>
</evidence>
<dbReference type="GeneID" id="13286654"/>
<dbReference type="AlphaFoldDB" id="E5AC90"/>
<reference evidence="4" key="1">
    <citation type="journal article" date="2011" name="Nat. Commun.">
        <title>Effector diversification within compartments of the Leptosphaeria maculans genome affected by Repeat-Induced Point mutations.</title>
        <authorList>
            <person name="Rouxel T."/>
            <person name="Grandaubert J."/>
            <person name="Hane J.K."/>
            <person name="Hoede C."/>
            <person name="van de Wouw A.P."/>
            <person name="Couloux A."/>
            <person name="Dominguez V."/>
            <person name="Anthouard V."/>
            <person name="Bally P."/>
            <person name="Bourras S."/>
            <person name="Cozijnsen A.J."/>
            <person name="Ciuffetti L.M."/>
            <person name="Degrave A."/>
            <person name="Dilmaghani A."/>
            <person name="Duret L."/>
            <person name="Fudal I."/>
            <person name="Goodwin S.B."/>
            <person name="Gout L."/>
            <person name="Glaser N."/>
            <person name="Linglin J."/>
            <person name="Kema G.H.J."/>
            <person name="Lapalu N."/>
            <person name="Lawrence C.B."/>
            <person name="May K."/>
            <person name="Meyer M."/>
            <person name="Ollivier B."/>
            <person name="Poulain J."/>
            <person name="Schoch C.L."/>
            <person name="Simon A."/>
            <person name="Spatafora J.W."/>
            <person name="Stachowiak A."/>
            <person name="Turgeon B.G."/>
            <person name="Tyler B.M."/>
            <person name="Vincent D."/>
            <person name="Weissenbach J."/>
            <person name="Amselem J."/>
            <person name="Quesneville H."/>
            <person name="Oliver R.P."/>
            <person name="Wincker P."/>
            <person name="Balesdent M.-H."/>
            <person name="Howlett B.J."/>
        </authorList>
    </citation>
    <scope>NUCLEOTIDE SEQUENCE [LARGE SCALE GENOMIC DNA]</scope>
    <source>
        <strain evidence="4">JN3 / isolate v23.1.3 / race Av1-4-5-6-7-8</strain>
    </source>
</reference>
<dbReference type="InParanoid" id="E5AC90"/>
<feature type="region of interest" description="Disordered" evidence="1">
    <location>
        <begin position="62"/>
        <end position="86"/>
    </location>
</feature>
<feature type="transmembrane region" description="Helical" evidence="2">
    <location>
        <begin position="158"/>
        <end position="182"/>
    </location>
</feature>
<proteinExistence type="predicted"/>
<organism evidence="3 4">
    <name type="scientific">Leptosphaeria maculans (strain JN3 / isolate v23.1.3 / race Av1-4-5-6-7-8)</name>
    <name type="common">Blackleg fungus</name>
    <name type="synonym">Phoma lingam</name>
    <dbReference type="NCBI Taxonomy" id="985895"/>
    <lineage>
        <taxon>Eukaryota</taxon>
        <taxon>Fungi</taxon>
        <taxon>Dikarya</taxon>
        <taxon>Ascomycota</taxon>
        <taxon>Pezizomycotina</taxon>
        <taxon>Dothideomycetes</taxon>
        <taxon>Pleosporomycetidae</taxon>
        <taxon>Pleosporales</taxon>
        <taxon>Pleosporineae</taxon>
        <taxon>Leptosphaeriaceae</taxon>
        <taxon>Plenodomus</taxon>
        <taxon>Plenodomus lingam/Leptosphaeria maculans species complex</taxon>
    </lineage>
</organism>
<evidence type="ECO:0000313" key="3">
    <source>
        <dbReference type="EMBL" id="CBY02092.1"/>
    </source>
</evidence>
<dbReference type="EMBL" id="FP929139">
    <property type="protein sequence ID" value="CBY02092.1"/>
    <property type="molecule type" value="Genomic_DNA"/>
</dbReference>
<keyword evidence="2" id="KW-0812">Transmembrane</keyword>
<name>E5AC90_LEPMJ</name>
<feature type="region of interest" description="Disordered" evidence="1">
    <location>
        <begin position="22"/>
        <end position="47"/>
    </location>
</feature>
<dbReference type="eggNOG" id="ENOG502RAFB">
    <property type="taxonomic scope" value="Eukaryota"/>
</dbReference>
<dbReference type="OrthoDB" id="3683032at2759"/>
<evidence type="ECO:0000256" key="2">
    <source>
        <dbReference type="SAM" id="Phobius"/>
    </source>
</evidence>
<dbReference type="Proteomes" id="UP000002668">
    <property type="component" value="Genome"/>
</dbReference>
<keyword evidence="2" id="KW-0472">Membrane</keyword>
<keyword evidence="4" id="KW-1185">Reference proteome</keyword>
<gene>
    <name evidence="3" type="ORF">LEMA_P008790.1</name>
</gene>
<protein>
    <submittedName>
        <fullName evidence="3">Predicted protein</fullName>
    </submittedName>
</protein>
<keyword evidence="2" id="KW-1133">Transmembrane helix</keyword>
<accession>E5AC90</accession>
<feature type="compositionally biased region" description="Basic and acidic residues" evidence="1">
    <location>
        <begin position="71"/>
        <end position="82"/>
    </location>
</feature>